<dbReference type="OrthoDB" id="10602613at2759"/>
<dbReference type="AlphaFoldDB" id="B4LJ53"/>
<feature type="region of interest" description="Disordered" evidence="1">
    <location>
        <begin position="419"/>
        <end position="455"/>
    </location>
</feature>
<feature type="region of interest" description="Disordered" evidence="1">
    <location>
        <begin position="261"/>
        <end position="285"/>
    </location>
</feature>
<feature type="compositionally biased region" description="Basic and acidic residues" evidence="1">
    <location>
        <begin position="25"/>
        <end position="35"/>
    </location>
</feature>
<feature type="compositionally biased region" description="Basic and acidic residues" evidence="1">
    <location>
        <begin position="437"/>
        <end position="453"/>
    </location>
</feature>
<dbReference type="Proteomes" id="UP000008792">
    <property type="component" value="Unassembled WGS sequence"/>
</dbReference>
<feature type="compositionally biased region" description="Basic and acidic residues" evidence="1">
    <location>
        <begin position="961"/>
        <end position="976"/>
    </location>
</feature>
<dbReference type="EMBL" id="CH940648">
    <property type="protein sequence ID" value="EDW61489.2"/>
    <property type="molecule type" value="Genomic_DNA"/>
</dbReference>
<reference evidence="2 3" key="1">
    <citation type="journal article" date="2007" name="Nature">
        <title>Evolution of genes and genomes on the Drosophila phylogeny.</title>
        <authorList>
            <consortium name="Drosophila 12 Genomes Consortium"/>
            <person name="Clark A.G."/>
            <person name="Eisen M.B."/>
            <person name="Smith D.R."/>
            <person name="Bergman C.M."/>
            <person name="Oliver B."/>
            <person name="Markow T.A."/>
            <person name="Kaufman T.C."/>
            <person name="Kellis M."/>
            <person name="Gelbart W."/>
            <person name="Iyer V.N."/>
            <person name="Pollard D.A."/>
            <person name="Sackton T.B."/>
            <person name="Larracuente A.M."/>
            <person name="Singh N.D."/>
            <person name="Abad J.P."/>
            <person name="Abt D.N."/>
            <person name="Adryan B."/>
            <person name="Aguade M."/>
            <person name="Akashi H."/>
            <person name="Anderson W.W."/>
            <person name="Aquadro C.F."/>
            <person name="Ardell D.H."/>
            <person name="Arguello R."/>
            <person name="Artieri C.G."/>
            <person name="Barbash D.A."/>
            <person name="Barker D."/>
            <person name="Barsanti P."/>
            <person name="Batterham P."/>
            <person name="Batzoglou S."/>
            <person name="Begun D."/>
            <person name="Bhutkar A."/>
            <person name="Blanco E."/>
            <person name="Bosak S.A."/>
            <person name="Bradley R.K."/>
            <person name="Brand A.D."/>
            <person name="Brent M.R."/>
            <person name="Brooks A.N."/>
            <person name="Brown R.H."/>
            <person name="Butlin R.K."/>
            <person name="Caggese C."/>
            <person name="Calvi B.R."/>
            <person name="Bernardo de Carvalho A."/>
            <person name="Caspi A."/>
            <person name="Castrezana S."/>
            <person name="Celniker S.E."/>
            <person name="Chang J.L."/>
            <person name="Chapple C."/>
            <person name="Chatterji S."/>
            <person name="Chinwalla A."/>
            <person name="Civetta A."/>
            <person name="Clifton S.W."/>
            <person name="Comeron J.M."/>
            <person name="Costello J.C."/>
            <person name="Coyne J.A."/>
            <person name="Daub J."/>
            <person name="David R.G."/>
            <person name="Delcher A.L."/>
            <person name="Delehaunty K."/>
            <person name="Do C.B."/>
            <person name="Ebling H."/>
            <person name="Edwards K."/>
            <person name="Eickbush T."/>
            <person name="Evans J.D."/>
            <person name="Filipski A."/>
            <person name="Findeiss S."/>
            <person name="Freyhult E."/>
            <person name="Fulton L."/>
            <person name="Fulton R."/>
            <person name="Garcia A.C."/>
            <person name="Gardiner A."/>
            <person name="Garfield D.A."/>
            <person name="Garvin B.E."/>
            <person name="Gibson G."/>
            <person name="Gilbert D."/>
            <person name="Gnerre S."/>
            <person name="Godfrey J."/>
            <person name="Good R."/>
            <person name="Gotea V."/>
            <person name="Gravely B."/>
            <person name="Greenberg A.J."/>
            <person name="Griffiths-Jones S."/>
            <person name="Gross S."/>
            <person name="Guigo R."/>
            <person name="Gustafson E.A."/>
            <person name="Haerty W."/>
            <person name="Hahn M.W."/>
            <person name="Halligan D.L."/>
            <person name="Halpern A.L."/>
            <person name="Halter G.M."/>
            <person name="Han M.V."/>
            <person name="Heger A."/>
            <person name="Hillier L."/>
            <person name="Hinrichs A.S."/>
            <person name="Holmes I."/>
            <person name="Hoskins R.A."/>
            <person name="Hubisz M.J."/>
            <person name="Hultmark D."/>
            <person name="Huntley M.A."/>
            <person name="Jaffe D.B."/>
            <person name="Jagadeeshan S."/>
            <person name="Jeck W.R."/>
            <person name="Johnson J."/>
            <person name="Jones C.D."/>
            <person name="Jordan W.C."/>
            <person name="Karpen G.H."/>
            <person name="Kataoka E."/>
            <person name="Keightley P.D."/>
            <person name="Kheradpour P."/>
            <person name="Kirkness E.F."/>
            <person name="Koerich L.B."/>
            <person name="Kristiansen K."/>
            <person name="Kudrna D."/>
            <person name="Kulathinal R.J."/>
            <person name="Kumar S."/>
            <person name="Kwok R."/>
            <person name="Lander E."/>
            <person name="Langley C.H."/>
            <person name="Lapoint R."/>
            <person name="Lazzaro B.P."/>
            <person name="Lee S.J."/>
            <person name="Levesque L."/>
            <person name="Li R."/>
            <person name="Lin C.F."/>
            <person name="Lin M.F."/>
            <person name="Lindblad-Toh K."/>
            <person name="Llopart A."/>
            <person name="Long M."/>
            <person name="Low L."/>
            <person name="Lozovsky E."/>
            <person name="Lu J."/>
            <person name="Luo M."/>
            <person name="Machado C.A."/>
            <person name="Makalowski W."/>
            <person name="Marzo M."/>
            <person name="Matsuda M."/>
            <person name="Matzkin L."/>
            <person name="McAllister B."/>
            <person name="McBride C.S."/>
            <person name="McKernan B."/>
            <person name="McKernan K."/>
            <person name="Mendez-Lago M."/>
            <person name="Minx P."/>
            <person name="Mollenhauer M.U."/>
            <person name="Montooth K."/>
            <person name="Mount S.M."/>
            <person name="Mu X."/>
            <person name="Myers E."/>
            <person name="Negre B."/>
            <person name="Newfeld S."/>
            <person name="Nielsen R."/>
            <person name="Noor M.A."/>
            <person name="O'Grady P."/>
            <person name="Pachter L."/>
            <person name="Papaceit M."/>
            <person name="Parisi M.J."/>
            <person name="Parisi M."/>
            <person name="Parts L."/>
            <person name="Pedersen J.S."/>
            <person name="Pesole G."/>
            <person name="Phillippy A.M."/>
            <person name="Ponting C.P."/>
            <person name="Pop M."/>
            <person name="Porcelli D."/>
            <person name="Powell J.R."/>
            <person name="Prohaska S."/>
            <person name="Pruitt K."/>
            <person name="Puig M."/>
            <person name="Quesneville H."/>
            <person name="Ram K.R."/>
            <person name="Rand D."/>
            <person name="Rasmussen M.D."/>
            <person name="Reed L.K."/>
            <person name="Reenan R."/>
            <person name="Reily A."/>
            <person name="Remington K.A."/>
            <person name="Rieger T.T."/>
            <person name="Ritchie M.G."/>
            <person name="Robin C."/>
            <person name="Rogers Y.H."/>
            <person name="Rohde C."/>
            <person name="Rozas J."/>
            <person name="Rubenfield M.J."/>
            <person name="Ruiz A."/>
            <person name="Russo S."/>
            <person name="Salzberg S.L."/>
            <person name="Sanchez-Gracia A."/>
            <person name="Saranga D.J."/>
            <person name="Sato H."/>
            <person name="Schaeffer S.W."/>
            <person name="Schatz M.C."/>
            <person name="Schlenke T."/>
            <person name="Schwartz R."/>
            <person name="Segarra C."/>
            <person name="Singh R.S."/>
            <person name="Sirot L."/>
            <person name="Sirota M."/>
            <person name="Sisneros N.B."/>
            <person name="Smith C.D."/>
            <person name="Smith T.F."/>
            <person name="Spieth J."/>
            <person name="Stage D.E."/>
            <person name="Stark A."/>
            <person name="Stephan W."/>
            <person name="Strausberg R.L."/>
            <person name="Strempel S."/>
            <person name="Sturgill D."/>
            <person name="Sutton G."/>
            <person name="Sutton G.G."/>
            <person name="Tao W."/>
            <person name="Teichmann S."/>
            <person name="Tobari Y.N."/>
            <person name="Tomimura Y."/>
            <person name="Tsolas J.M."/>
            <person name="Valente V.L."/>
            <person name="Venter E."/>
            <person name="Venter J.C."/>
            <person name="Vicario S."/>
            <person name="Vieira F.G."/>
            <person name="Vilella A.J."/>
            <person name="Villasante A."/>
            <person name="Walenz B."/>
            <person name="Wang J."/>
            <person name="Wasserman M."/>
            <person name="Watts T."/>
            <person name="Wilson D."/>
            <person name="Wilson R.K."/>
            <person name="Wing R.A."/>
            <person name="Wolfner M.F."/>
            <person name="Wong A."/>
            <person name="Wong G.K."/>
            <person name="Wu C.I."/>
            <person name="Wu G."/>
            <person name="Yamamoto D."/>
            <person name="Yang H.P."/>
            <person name="Yang S.P."/>
            <person name="Yorke J.A."/>
            <person name="Yoshida K."/>
            <person name="Zdobnov E."/>
            <person name="Zhang P."/>
            <person name="Zhang Y."/>
            <person name="Zimin A.V."/>
            <person name="Baldwin J."/>
            <person name="Abdouelleil A."/>
            <person name="Abdulkadir J."/>
            <person name="Abebe A."/>
            <person name="Abera B."/>
            <person name="Abreu J."/>
            <person name="Acer S.C."/>
            <person name="Aftuck L."/>
            <person name="Alexander A."/>
            <person name="An P."/>
            <person name="Anderson E."/>
            <person name="Anderson S."/>
            <person name="Arachi H."/>
            <person name="Azer M."/>
            <person name="Bachantsang P."/>
            <person name="Barry A."/>
            <person name="Bayul T."/>
            <person name="Berlin A."/>
            <person name="Bessette D."/>
            <person name="Bloom T."/>
            <person name="Blye J."/>
            <person name="Boguslavskiy L."/>
            <person name="Bonnet C."/>
            <person name="Boukhgalter B."/>
            <person name="Bourzgui I."/>
            <person name="Brown A."/>
            <person name="Cahill P."/>
            <person name="Channer S."/>
            <person name="Cheshatsang Y."/>
            <person name="Chuda L."/>
            <person name="Citroen M."/>
            <person name="Collymore A."/>
            <person name="Cooke P."/>
            <person name="Costello M."/>
            <person name="D'Aco K."/>
            <person name="Daza R."/>
            <person name="De Haan G."/>
            <person name="DeGray S."/>
            <person name="DeMaso C."/>
            <person name="Dhargay N."/>
            <person name="Dooley K."/>
            <person name="Dooley E."/>
            <person name="Doricent M."/>
            <person name="Dorje P."/>
            <person name="Dorjee K."/>
            <person name="Dupes A."/>
            <person name="Elong R."/>
            <person name="Falk J."/>
            <person name="Farina A."/>
            <person name="Faro S."/>
            <person name="Ferguson D."/>
            <person name="Fisher S."/>
            <person name="Foley C.D."/>
            <person name="Franke A."/>
            <person name="Friedrich D."/>
            <person name="Gadbois L."/>
            <person name="Gearin G."/>
            <person name="Gearin C.R."/>
            <person name="Giannoukos G."/>
            <person name="Goode T."/>
            <person name="Graham J."/>
            <person name="Grandbois E."/>
            <person name="Grewal S."/>
            <person name="Gyaltsen K."/>
            <person name="Hafez N."/>
            <person name="Hagos B."/>
            <person name="Hall J."/>
            <person name="Henson C."/>
            <person name="Hollinger A."/>
            <person name="Honan T."/>
            <person name="Huard M.D."/>
            <person name="Hughes L."/>
            <person name="Hurhula B."/>
            <person name="Husby M.E."/>
            <person name="Kamat A."/>
            <person name="Kanga B."/>
            <person name="Kashin S."/>
            <person name="Khazanovich D."/>
            <person name="Kisner P."/>
            <person name="Lance K."/>
            <person name="Lara M."/>
            <person name="Lee W."/>
            <person name="Lennon N."/>
            <person name="Letendre F."/>
            <person name="LeVine R."/>
            <person name="Lipovsky A."/>
            <person name="Liu X."/>
            <person name="Liu J."/>
            <person name="Liu S."/>
            <person name="Lokyitsang T."/>
            <person name="Lokyitsang Y."/>
            <person name="Lubonja R."/>
            <person name="Lui A."/>
            <person name="MacDonald P."/>
            <person name="Magnisalis V."/>
            <person name="Maru K."/>
            <person name="Matthews C."/>
            <person name="McCusker W."/>
            <person name="McDonough S."/>
            <person name="Mehta T."/>
            <person name="Meldrim J."/>
            <person name="Meneus L."/>
            <person name="Mihai O."/>
            <person name="Mihalev A."/>
            <person name="Mihova T."/>
            <person name="Mittelman R."/>
            <person name="Mlenga V."/>
            <person name="Montmayeur A."/>
            <person name="Mulrain L."/>
            <person name="Navidi A."/>
            <person name="Naylor J."/>
            <person name="Negash T."/>
            <person name="Nguyen T."/>
            <person name="Nguyen N."/>
            <person name="Nicol R."/>
            <person name="Norbu C."/>
            <person name="Norbu N."/>
            <person name="Novod N."/>
            <person name="O'Neill B."/>
            <person name="Osman S."/>
            <person name="Markiewicz E."/>
            <person name="Oyono O.L."/>
            <person name="Patti C."/>
            <person name="Phunkhang P."/>
            <person name="Pierre F."/>
            <person name="Priest M."/>
            <person name="Raghuraman S."/>
            <person name="Rege F."/>
            <person name="Reyes R."/>
            <person name="Rise C."/>
            <person name="Rogov P."/>
            <person name="Ross K."/>
            <person name="Ryan E."/>
            <person name="Settipalli S."/>
            <person name="Shea T."/>
            <person name="Sherpa N."/>
            <person name="Shi L."/>
            <person name="Shih D."/>
            <person name="Sparrow T."/>
            <person name="Spaulding J."/>
            <person name="Stalker J."/>
            <person name="Stange-Thomann N."/>
            <person name="Stavropoulos S."/>
            <person name="Stone C."/>
            <person name="Strader C."/>
            <person name="Tesfaye S."/>
            <person name="Thomson T."/>
            <person name="Thoulutsang Y."/>
            <person name="Thoulutsang D."/>
            <person name="Topham K."/>
            <person name="Topping I."/>
            <person name="Tsamla T."/>
            <person name="Vassiliev H."/>
            <person name="Vo A."/>
            <person name="Wangchuk T."/>
            <person name="Wangdi T."/>
            <person name="Weiand M."/>
            <person name="Wilkinson J."/>
            <person name="Wilson A."/>
            <person name="Yadav S."/>
            <person name="Young G."/>
            <person name="Yu Q."/>
            <person name="Zembek L."/>
            <person name="Zhong D."/>
            <person name="Zimmer A."/>
            <person name="Zwirko Z."/>
            <person name="Jaffe D.B."/>
            <person name="Alvarez P."/>
            <person name="Brockman W."/>
            <person name="Butler J."/>
            <person name="Chin C."/>
            <person name="Gnerre S."/>
            <person name="Grabherr M."/>
            <person name="Kleber M."/>
            <person name="Mauceli E."/>
            <person name="MacCallum I."/>
        </authorList>
    </citation>
    <scope>NUCLEOTIDE SEQUENCE [LARGE SCALE GENOMIC DNA]</scope>
    <source>
        <strain evidence="3">Tucson 15010-1051.87</strain>
    </source>
</reference>
<dbReference type="InParanoid" id="B4LJ53"/>
<feature type="region of interest" description="Disordered" evidence="1">
    <location>
        <begin position="1"/>
        <end position="35"/>
    </location>
</feature>
<organism evidence="2 3">
    <name type="scientific">Drosophila virilis</name>
    <name type="common">Fruit fly</name>
    <dbReference type="NCBI Taxonomy" id="7244"/>
    <lineage>
        <taxon>Eukaryota</taxon>
        <taxon>Metazoa</taxon>
        <taxon>Ecdysozoa</taxon>
        <taxon>Arthropoda</taxon>
        <taxon>Hexapoda</taxon>
        <taxon>Insecta</taxon>
        <taxon>Pterygota</taxon>
        <taxon>Neoptera</taxon>
        <taxon>Endopterygota</taxon>
        <taxon>Diptera</taxon>
        <taxon>Brachycera</taxon>
        <taxon>Muscomorpha</taxon>
        <taxon>Ephydroidea</taxon>
        <taxon>Drosophilidae</taxon>
        <taxon>Drosophila</taxon>
    </lineage>
</organism>
<proteinExistence type="predicted"/>
<evidence type="ECO:0000313" key="2">
    <source>
        <dbReference type="EMBL" id="EDW61489.2"/>
    </source>
</evidence>
<name>B4LJ53_DROVI</name>
<evidence type="ECO:0000313" key="3">
    <source>
        <dbReference type="Proteomes" id="UP000008792"/>
    </source>
</evidence>
<feature type="compositionally biased region" description="Polar residues" evidence="1">
    <location>
        <begin position="935"/>
        <end position="947"/>
    </location>
</feature>
<accession>B4LJ53</accession>
<dbReference type="KEGG" id="dvi:6625200"/>
<feature type="compositionally biased region" description="Low complexity" evidence="1">
    <location>
        <begin position="12"/>
        <end position="24"/>
    </location>
</feature>
<feature type="region of interest" description="Disordered" evidence="1">
    <location>
        <begin position="513"/>
        <end position="556"/>
    </location>
</feature>
<protein>
    <submittedName>
        <fullName evidence="2">Uncharacterized protein</fullName>
    </submittedName>
</protein>
<feature type="region of interest" description="Disordered" evidence="1">
    <location>
        <begin position="935"/>
        <end position="1038"/>
    </location>
</feature>
<feature type="compositionally biased region" description="Polar residues" evidence="1">
    <location>
        <begin position="859"/>
        <end position="879"/>
    </location>
</feature>
<feature type="region of interest" description="Disordered" evidence="1">
    <location>
        <begin position="818"/>
        <end position="909"/>
    </location>
</feature>
<feature type="compositionally biased region" description="Polar residues" evidence="1">
    <location>
        <begin position="276"/>
        <end position="285"/>
    </location>
</feature>
<evidence type="ECO:0000256" key="1">
    <source>
        <dbReference type="SAM" id="MobiDB-lite"/>
    </source>
</evidence>
<gene>
    <name evidence="2" type="primary">Dvir\GJ22076</name>
    <name evidence="2" type="ORF">Dvir_GJ22076</name>
</gene>
<dbReference type="HOGENOM" id="CLU_399162_0_0_1"/>
<keyword evidence="3" id="KW-1185">Reference proteome</keyword>
<feature type="compositionally biased region" description="Basic and acidic residues" evidence="1">
    <location>
        <begin position="986"/>
        <end position="1019"/>
    </location>
</feature>
<sequence length="1181" mass="133195">MAPTVHRQCQVGVPRRGARPPRYGGHTDCKWQQRQEDRYSSQYSDSYHEPYQKQYPTEHFRPHHALYEDQSSYGCQSPECYRQKFNQHYQDSCRMSSRLAYQKHYHSPYPQQYQRQFQEQNPKQYRHRLMEQYQMQHQRSTQSNSHTFDRDRRMEFKNQIYGHLWPPARQYGGMGPSNFSCNPVGFPTCANRMVPDNNQPACSRGQRSRSCERSEPRRACNGATCCRNRNDSRSPSITRSHSKLRRGQSCASVGNDAYCKPHNSYRSRQNHADYGRTTQTRSACPSKSRDAACQYSHSVDSAYMTPDSLSRHRCDSYSDTQKKHKSVTRAPSRCEPGCFGTPEKKCTKQPPAQLQFPPSSCCGSCFSQPEKQKSRRHVSNSEHRRQSRSDPFCEPCYDPYQEDQSAGCWQLRSEPRSEHRYAHKTEAPPKSSKQPRPRCEGCYEPRPQPEPRRSKSACSCGFGPRPVTESLFSCCPPEKPTDYAEHKQFTTMAHRNPLVVRSHGCLSECPTQGYRKKTKKSRDPRAKSNYGTYGSLPCKAPKHARPGNQGRDYYGNPRSDYAELQYQSGRFVRSPLTVSSCSCNMQPSVMPQAPAKAVKERKATPYSSYQTFDEAQGPCACPPQAPRKEFGRRHTSFYLDEAKELPCRCTGNGLPALNNNNSPRTNFVPAMWFNGSSSPGKTPTSSRNERSYSGLSPIASSFIQRRQVPAKSCHLGSAPHGSLPLAKQRGSLPKRRLSGCGTCNVNKKCLGLHIKNRRCTGKLCSSSGSNKKLPLLSISNLLKARRMPKANPGALRLPIKVHKLLDCTGVKIKLHKQRCRGGKLSQAGNSPQGARNASSRPRENQIGGTRAMPGAQPKPSRQQTTVRSDRVQGQGQSQRPARLQQDAEYPREQHPQPAVRPKPPAAAARRDLPQRYQMQAPDQQSARPIQVTENIPASEGTTATRQPARNAPTAATGTEPTTRRETIGASTDKREIASIQNQNKNRVPERTEERAREQVKERVQNRAQERGAPRSEENTLQRARKNNNEKQITTQRPQYLRDGQVQQLPQPIVHSHSRDGCMGTNIHHFYRGSFLAVRSTQISDEGPSNGPGGSRRRESLLTVATNMLKPRMVKKSLPKCSAFVVPNKWQCTQQLNGFVGGSPIVELQKVKGLHISGKSGWSWRKMLPSWLVNGKGKATSA</sequence>
<feature type="region of interest" description="Disordered" evidence="1">
    <location>
        <begin position="307"/>
        <end position="332"/>
    </location>
</feature>
<feature type="compositionally biased region" description="Polar residues" evidence="1">
    <location>
        <begin position="826"/>
        <end position="839"/>
    </location>
</feature>
<feature type="region of interest" description="Disordered" evidence="1">
    <location>
        <begin position="713"/>
        <end position="734"/>
    </location>
</feature>